<sequence>MLEQVYRAFWILQGGTYHK</sequence>
<evidence type="ECO:0000313" key="1">
    <source>
        <dbReference type="EMBL" id="MYL34470.1"/>
    </source>
</evidence>
<dbReference type="AlphaFoldDB" id="A0A6I5A1H7"/>
<accession>A0A6I5A1H7</accession>
<dbReference type="InterPro" id="IPR029026">
    <property type="entry name" value="tRNA_m1G_MTases_N"/>
</dbReference>
<dbReference type="Gene3D" id="3.40.1280.10">
    <property type="match status" value="1"/>
</dbReference>
<reference evidence="1 2" key="1">
    <citation type="submission" date="2019-11" db="EMBL/GenBank/DDBJ databases">
        <title>Genome sequences of 17 halophilic strains isolated from different environments.</title>
        <authorList>
            <person name="Furrow R.E."/>
        </authorList>
    </citation>
    <scope>NUCLEOTIDE SEQUENCE [LARGE SCALE GENOMIC DNA]</scope>
    <source>
        <strain evidence="1 2">22514_16_FS</strain>
    </source>
</reference>
<dbReference type="Proteomes" id="UP000468638">
    <property type="component" value="Unassembled WGS sequence"/>
</dbReference>
<protein>
    <submittedName>
        <fullName evidence="1">Uncharacterized protein</fullName>
    </submittedName>
</protein>
<organism evidence="1 2">
    <name type="scientific">Pontibacillus yanchengensis</name>
    <dbReference type="NCBI Taxonomy" id="462910"/>
    <lineage>
        <taxon>Bacteria</taxon>
        <taxon>Bacillati</taxon>
        <taxon>Bacillota</taxon>
        <taxon>Bacilli</taxon>
        <taxon>Bacillales</taxon>
        <taxon>Bacillaceae</taxon>
        <taxon>Pontibacillus</taxon>
    </lineage>
</organism>
<dbReference type="EMBL" id="WMEQ01000009">
    <property type="protein sequence ID" value="MYL34470.1"/>
    <property type="molecule type" value="Genomic_DNA"/>
</dbReference>
<gene>
    <name evidence="1" type="ORF">GLW05_12795</name>
</gene>
<name>A0A6I5A1H7_9BACI</name>
<evidence type="ECO:0000313" key="2">
    <source>
        <dbReference type="Proteomes" id="UP000468638"/>
    </source>
</evidence>
<comment type="caution">
    <text evidence="1">The sequence shown here is derived from an EMBL/GenBank/DDBJ whole genome shotgun (WGS) entry which is preliminary data.</text>
</comment>
<proteinExistence type="predicted"/>